<dbReference type="SUPFAM" id="SSF50630">
    <property type="entry name" value="Acid proteases"/>
    <property type="match status" value="1"/>
</dbReference>
<proteinExistence type="predicted"/>
<dbReference type="InterPro" id="IPR021109">
    <property type="entry name" value="Peptidase_aspartic_dom_sf"/>
</dbReference>
<dbReference type="EMBL" id="JAODUO010000463">
    <property type="protein sequence ID" value="KAK2179985.1"/>
    <property type="molecule type" value="Genomic_DNA"/>
</dbReference>
<keyword evidence="3" id="KW-1185">Reference proteome</keyword>
<protein>
    <submittedName>
        <fullName evidence="2">Uncharacterized protein</fullName>
    </submittedName>
</protein>
<reference evidence="2" key="1">
    <citation type="journal article" date="2023" name="Mol. Biol. Evol.">
        <title>Third-Generation Sequencing Reveals the Adaptive Role of the Epigenome in Three Deep-Sea Polychaetes.</title>
        <authorList>
            <person name="Perez M."/>
            <person name="Aroh O."/>
            <person name="Sun Y."/>
            <person name="Lan Y."/>
            <person name="Juniper S.K."/>
            <person name="Young C.R."/>
            <person name="Angers B."/>
            <person name="Qian P.Y."/>
        </authorList>
    </citation>
    <scope>NUCLEOTIDE SEQUENCE</scope>
    <source>
        <strain evidence="2">R07B-5</strain>
    </source>
</reference>
<accession>A0AAD9KZX6</accession>
<dbReference type="Proteomes" id="UP001209878">
    <property type="component" value="Unassembled WGS sequence"/>
</dbReference>
<evidence type="ECO:0000313" key="3">
    <source>
        <dbReference type="Proteomes" id="UP001209878"/>
    </source>
</evidence>
<name>A0AAD9KZX6_RIDPI</name>
<dbReference type="AlphaFoldDB" id="A0AAD9KZX6"/>
<evidence type="ECO:0000313" key="2">
    <source>
        <dbReference type="EMBL" id="KAK2179985.1"/>
    </source>
</evidence>
<comment type="caution">
    <text evidence="2">The sequence shown here is derived from an EMBL/GenBank/DDBJ whole genome shotgun (WGS) entry which is preliminary data.</text>
</comment>
<feature type="region of interest" description="Disordered" evidence="1">
    <location>
        <begin position="1"/>
        <end position="24"/>
    </location>
</feature>
<evidence type="ECO:0000256" key="1">
    <source>
        <dbReference type="SAM" id="MobiDB-lite"/>
    </source>
</evidence>
<sequence length="104" mass="11645">MAKSKAYIGKSRVRSVTEESPDEQDDHFMVYSTHRVDALKSSGIRVPVCLGGTTFDMQLDTAADVSLLPESLYRKHLSHLPLLPPRIVLKTYENQTVDLAGKSW</sequence>
<gene>
    <name evidence="2" type="ORF">NP493_463g00025</name>
</gene>
<organism evidence="2 3">
    <name type="scientific">Ridgeia piscesae</name>
    <name type="common">Tubeworm</name>
    <dbReference type="NCBI Taxonomy" id="27915"/>
    <lineage>
        <taxon>Eukaryota</taxon>
        <taxon>Metazoa</taxon>
        <taxon>Spiralia</taxon>
        <taxon>Lophotrochozoa</taxon>
        <taxon>Annelida</taxon>
        <taxon>Polychaeta</taxon>
        <taxon>Sedentaria</taxon>
        <taxon>Canalipalpata</taxon>
        <taxon>Sabellida</taxon>
        <taxon>Siboglinidae</taxon>
        <taxon>Ridgeia</taxon>
    </lineage>
</organism>